<evidence type="ECO:0000313" key="3">
    <source>
        <dbReference type="Proteomes" id="UP000291469"/>
    </source>
</evidence>
<dbReference type="KEGG" id="erz:ER308_10620"/>
<keyword evidence="3" id="KW-1185">Reference proteome</keyword>
<dbReference type="EMBL" id="CP036402">
    <property type="protein sequence ID" value="QBI19968.1"/>
    <property type="molecule type" value="Genomic_DNA"/>
</dbReference>
<dbReference type="Pfam" id="PF07883">
    <property type="entry name" value="Cupin_2"/>
    <property type="match status" value="1"/>
</dbReference>
<sequence length="166" mass="18438">MSDIMTDGGATLRLVAPGGGHHWWMLGTLTTIKVGGDATGGRMTIAEFELPPGFALPPHSHREEDELFYVLDGEVSFWCNGREQTFTRGGMAWLPRRRPHTFRVTDDGPARMFNIHTGPAFEAMVEALGERTDELRLPDPPEVEPDLERITKVFAQHGIDLVSPES</sequence>
<dbReference type="RefSeq" id="WP_131154965.1">
    <property type="nucleotide sequence ID" value="NZ_CP036402.1"/>
</dbReference>
<dbReference type="SUPFAM" id="SSF51182">
    <property type="entry name" value="RmlC-like cupins"/>
    <property type="match status" value="1"/>
</dbReference>
<reference evidence="2 3" key="1">
    <citation type="submission" date="2019-01" db="EMBL/GenBank/DDBJ databases">
        <title>Egibacter rhizosphaerae EGI 80759T.</title>
        <authorList>
            <person name="Chen D.-D."/>
            <person name="Tian Y."/>
            <person name="Jiao J.-Y."/>
            <person name="Zhang X.-T."/>
            <person name="Zhang Y.-G."/>
            <person name="Zhang Y."/>
            <person name="Xiao M."/>
            <person name="Shu W.-S."/>
            <person name="Li W.-J."/>
        </authorList>
    </citation>
    <scope>NUCLEOTIDE SEQUENCE [LARGE SCALE GENOMIC DNA]</scope>
    <source>
        <strain evidence="2 3">EGI 80759</strain>
    </source>
</reference>
<organism evidence="2 3">
    <name type="scientific">Egibacter rhizosphaerae</name>
    <dbReference type="NCBI Taxonomy" id="1670831"/>
    <lineage>
        <taxon>Bacteria</taxon>
        <taxon>Bacillati</taxon>
        <taxon>Actinomycetota</taxon>
        <taxon>Nitriliruptoria</taxon>
        <taxon>Egibacterales</taxon>
        <taxon>Egibacteraceae</taxon>
        <taxon>Egibacter</taxon>
    </lineage>
</organism>
<feature type="domain" description="Cupin type-2" evidence="1">
    <location>
        <begin position="47"/>
        <end position="115"/>
    </location>
</feature>
<protein>
    <submittedName>
        <fullName evidence="2">Cupin domain-containing protein</fullName>
    </submittedName>
</protein>
<dbReference type="InterPro" id="IPR011051">
    <property type="entry name" value="RmlC_Cupin_sf"/>
</dbReference>
<dbReference type="Proteomes" id="UP000291469">
    <property type="component" value="Chromosome"/>
</dbReference>
<dbReference type="OrthoDB" id="9791637at2"/>
<evidence type="ECO:0000313" key="2">
    <source>
        <dbReference type="EMBL" id="QBI19968.1"/>
    </source>
</evidence>
<dbReference type="AlphaFoldDB" id="A0A411YFG0"/>
<name>A0A411YFG0_9ACTN</name>
<dbReference type="PANTHER" id="PTHR36440:SF1">
    <property type="entry name" value="PUTATIVE (AFU_ORTHOLOGUE AFUA_8G07350)-RELATED"/>
    <property type="match status" value="1"/>
</dbReference>
<dbReference type="InterPro" id="IPR053146">
    <property type="entry name" value="QDO-like"/>
</dbReference>
<dbReference type="InterPro" id="IPR014710">
    <property type="entry name" value="RmlC-like_jellyroll"/>
</dbReference>
<evidence type="ECO:0000259" key="1">
    <source>
        <dbReference type="Pfam" id="PF07883"/>
    </source>
</evidence>
<proteinExistence type="predicted"/>
<dbReference type="Gene3D" id="2.60.120.10">
    <property type="entry name" value="Jelly Rolls"/>
    <property type="match status" value="1"/>
</dbReference>
<dbReference type="PANTHER" id="PTHR36440">
    <property type="entry name" value="PUTATIVE (AFU_ORTHOLOGUE AFUA_8G07350)-RELATED"/>
    <property type="match status" value="1"/>
</dbReference>
<dbReference type="InterPro" id="IPR013096">
    <property type="entry name" value="Cupin_2"/>
</dbReference>
<gene>
    <name evidence="2" type="ORF">ER308_10620</name>
</gene>
<accession>A0A411YFG0</accession>